<protein>
    <submittedName>
        <fullName evidence="1">Uncharacterized protein</fullName>
    </submittedName>
</protein>
<reference evidence="1 2" key="1">
    <citation type="journal article" date="2023" name="Plants (Basel)">
        <title>Bridging the Gap: Combining Genomics and Transcriptomics Approaches to Understand Stylosanthes scabra, an Orphan Legume from the Brazilian Caatinga.</title>
        <authorList>
            <person name="Ferreira-Neto J.R.C."/>
            <person name="da Silva M.D."/>
            <person name="Binneck E."/>
            <person name="de Melo N.F."/>
            <person name="da Silva R.H."/>
            <person name="de Melo A.L.T.M."/>
            <person name="Pandolfi V."/>
            <person name="Bustamante F.O."/>
            <person name="Brasileiro-Vidal A.C."/>
            <person name="Benko-Iseppon A.M."/>
        </authorList>
    </citation>
    <scope>NUCLEOTIDE SEQUENCE [LARGE SCALE GENOMIC DNA]</scope>
    <source>
        <tissue evidence="1">Leaves</tissue>
    </source>
</reference>
<comment type="caution">
    <text evidence="1">The sequence shown here is derived from an EMBL/GenBank/DDBJ whole genome shotgun (WGS) entry which is preliminary data.</text>
</comment>
<dbReference type="Proteomes" id="UP001341840">
    <property type="component" value="Unassembled WGS sequence"/>
</dbReference>
<organism evidence="1 2">
    <name type="scientific">Stylosanthes scabra</name>
    <dbReference type="NCBI Taxonomy" id="79078"/>
    <lineage>
        <taxon>Eukaryota</taxon>
        <taxon>Viridiplantae</taxon>
        <taxon>Streptophyta</taxon>
        <taxon>Embryophyta</taxon>
        <taxon>Tracheophyta</taxon>
        <taxon>Spermatophyta</taxon>
        <taxon>Magnoliopsida</taxon>
        <taxon>eudicotyledons</taxon>
        <taxon>Gunneridae</taxon>
        <taxon>Pentapetalae</taxon>
        <taxon>rosids</taxon>
        <taxon>fabids</taxon>
        <taxon>Fabales</taxon>
        <taxon>Fabaceae</taxon>
        <taxon>Papilionoideae</taxon>
        <taxon>50 kb inversion clade</taxon>
        <taxon>dalbergioids sensu lato</taxon>
        <taxon>Dalbergieae</taxon>
        <taxon>Pterocarpus clade</taxon>
        <taxon>Stylosanthes</taxon>
    </lineage>
</organism>
<evidence type="ECO:0000313" key="2">
    <source>
        <dbReference type="Proteomes" id="UP001341840"/>
    </source>
</evidence>
<evidence type="ECO:0000313" key="1">
    <source>
        <dbReference type="EMBL" id="MED6137628.1"/>
    </source>
</evidence>
<dbReference type="EMBL" id="JASCZI010061099">
    <property type="protein sequence ID" value="MED6137628.1"/>
    <property type="molecule type" value="Genomic_DNA"/>
</dbReference>
<name>A0ABU6SNX9_9FABA</name>
<keyword evidence="2" id="KW-1185">Reference proteome</keyword>
<gene>
    <name evidence="1" type="ORF">PIB30_066691</name>
</gene>
<proteinExistence type="predicted"/>
<sequence length="100" mass="10983">MKDCLRSGPDDWSSRKYNRWLSGASSGSVGLGYDNRPGTDSSLESWRSNLEGFEVSNFSGDRVSRCVLGACGWSIGNEVKENNGLGLWDLSEMDDLRVVS</sequence>
<accession>A0ABU6SNX9</accession>